<evidence type="ECO:0000313" key="1">
    <source>
        <dbReference type="EMBL" id="SFW69570.1"/>
    </source>
</evidence>
<dbReference type="Proteomes" id="UP000183257">
    <property type="component" value="Unassembled WGS sequence"/>
</dbReference>
<protein>
    <submittedName>
        <fullName evidence="1">Uncharacterized protein</fullName>
    </submittedName>
</protein>
<dbReference type="EMBL" id="FPIY01000014">
    <property type="protein sequence ID" value="SFW69570.1"/>
    <property type="molecule type" value="Genomic_DNA"/>
</dbReference>
<organism evidence="1 2">
    <name type="scientific">Cellulophaga fucicola</name>
    <dbReference type="NCBI Taxonomy" id="76595"/>
    <lineage>
        <taxon>Bacteria</taxon>
        <taxon>Pseudomonadati</taxon>
        <taxon>Bacteroidota</taxon>
        <taxon>Flavobacteriia</taxon>
        <taxon>Flavobacteriales</taxon>
        <taxon>Flavobacteriaceae</taxon>
        <taxon>Cellulophaga</taxon>
    </lineage>
</organism>
<sequence>MKNRTKNWIIKLFKLTDEKSAEMFEMESKILFCIKQIEKMSELKAKSFDINYQSIYKTKSGFEKALKSNKELVYCFVDFDSEKTETYFTISNQMLNLKEKPEKSTIDFCLQISTEYCNEKSILEFNRILIDELGFDYGYTTKLDSNFDLGTERKIKKGLFSTSVNILEKDHIWTSNKIEILNGIIKNLYPINYINESHLTNSEQKKIISEFGVLSKTNNRIYVWNLTDLNIENLKKTKRTELKLVE</sequence>
<gene>
    <name evidence="1" type="ORF">SAMN05660313_03484</name>
</gene>
<dbReference type="AlphaFoldDB" id="A0A1K1RBE1"/>
<accession>A0A1K1RBE1</accession>
<dbReference type="RefSeq" id="WP_072305082.1">
    <property type="nucleotide sequence ID" value="NZ_FPIY01000014.1"/>
</dbReference>
<reference evidence="2" key="1">
    <citation type="submission" date="2016-11" db="EMBL/GenBank/DDBJ databases">
        <authorList>
            <person name="Varghese N."/>
            <person name="Submissions S."/>
        </authorList>
    </citation>
    <scope>NUCLEOTIDE SEQUENCE [LARGE SCALE GENOMIC DNA]</scope>
    <source>
        <strain evidence="2">DSM 24786</strain>
    </source>
</reference>
<evidence type="ECO:0000313" key="2">
    <source>
        <dbReference type="Proteomes" id="UP000183257"/>
    </source>
</evidence>
<keyword evidence="2" id="KW-1185">Reference proteome</keyword>
<dbReference type="OrthoDB" id="1435942at2"/>
<proteinExistence type="predicted"/>
<name>A0A1K1RBE1_9FLAO</name>